<dbReference type="InterPro" id="IPR015422">
    <property type="entry name" value="PyrdxlP-dep_Trfase_small"/>
</dbReference>
<dbReference type="Proteomes" id="UP000426424">
    <property type="component" value="Chromosome"/>
</dbReference>
<dbReference type="UniPathway" id="UPA00031">
    <property type="reaction ID" value="UER00012"/>
</dbReference>
<dbReference type="HAMAP" id="MF_01023">
    <property type="entry name" value="HisC_aminotrans_2"/>
    <property type="match status" value="1"/>
</dbReference>
<feature type="domain" description="Aminotransferase class I/classII large" evidence="10">
    <location>
        <begin position="39"/>
        <end position="359"/>
    </location>
</feature>
<keyword evidence="9" id="KW-0368">Histidine biosynthesis</keyword>
<organism evidence="11 12">
    <name type="scientific">Thermochromatium tepidum ATCC 43061</name>
    <dbReference type="NCBI Taxonomy" id="316276"/>
    <lineage>
        <taxon>Bacteria</taxon>
        <taxon>Pseudomonadati</taxon>
        <taxon>Pseudomonadota</taxon>
        <taxon>Gammaproteobacteria</taxon>
        <taxon>Chromatiales</taxon>
        <taxon>Chromatiaceae</taxon>
        <taxon>Thermochromatium</taxon>
    </lineage>
</organism>
<dbReference type="NCBIfam" id="TIGR01141">
    <property type="entry name" value="hisC"/>
    <property type="match status" value="1"/>
</dbReference>
<dbReference type="Gene3D" id="3.90.1150.10">
    <property type="entry name" value="Aspartate Aminotransferase, domain 1"/>
    <property type="match status" value="1"/>
</dbReference>
<dbReference type="EMBL" id="CP039268">
    <property type="protein sequence ID" value="QGU32870.1"/>
    <property type="molecule type" value="Genomic_DNA"/>
</dbReference>
<keyword evidence="12" id="KW-1185">Reference proteome</keyword>
<dbReference type="SUPFAM" id="SSF53383">
    <property type="entry name" value="PLP-dependent transferases"/>
    <property type="match status" value="1"/>
</dbReference>
<evidence type="ECO:0000256" key="5">
    <source>
        <dbReference type="ARBA" id="ARBA00022576"/>
    </source>
</evidence>
<dbReference type="EC" id="2.6.1.9" evidence="9"/>
<reference evidence="11 12" key="1">
    <citation type="submission" date="2019-12" db="EMBL/GenBank/DDBJ databases">
        <title>The complete genome of the thermophilic, anoxygenic phototrophic gammaproteobacterium Thermochromatium tepidum.</title>
        <authorList>
            <person name="Sattley W.M."/>
            <person name="Swingley W.D."/>
            <person name="Burchell B.M."/>
            <person name="Gurbani S.A."/>
            <person name="Kujawa C.M."/>
            <person name="Nuccio D.A."/>
            <person name="Schladweiler J."/>
            <person name="Shaffer K.N."/>
            <person name="Stokes L.M."/>
            <person name="Touchman J.W."/>
            <person name="Blankenship R.E."/>
            <person name="Madigan M.T."/>
        </authorList>
    </citation>
    <scope>NUCLEOTIDE SEQUENCE [LARGE SCALE GENOMIC DNA]</scope>
    <source>
        <strain evidence="11 12">ATCC 43061</strain>
    </source>
</reference>
<evidence type="ECO:0000313" key="12">
    <source>
        <dbReference type="Proteomes" id="UP000426424"/>
    </source>
</evidence>
<protein>
    <recommendedName>
        <fullName evidence="9">Histidinol-phosphate aminotransferase</fullName>
        <ecNumber evidence="9">2.6.1.9</ecNumber>
    </recommendedName>
    <alternativeName>
        <fullName evidence="9">Imidazole acetol-phosphate transaminase</fullName>
    </alternativeName>
</protein>
<dbReference type="InterPro" id="IPR015424">
    <property type="entry name" value="PyrdxlP-dep_Trfase"/>
</dbReference>
<evidence type="ECO:0000259" key="10">
    <source>
        <dbReference type="Pfam" id="PF00155"/>
    </source>
</evidence>
<dbReference type="InterPro" id="IPR050106">
    <property type="entry name" value="HistidinolP_aminotransfase"/>
</dbReference>
<evidence type="ECO:0000256" key="8">
    <source>
        <dbReference type="ARBA" id="ARBA00047481"/>
    </source>
</evidence>
<evidence type="ECO:0000256" key="6">
    <source>
        <dbReference type="ARBA" id="ARBA00022679"/>
    </source>
</evidence>
<accession>A0A6I6EFA4</accession>
<evidence type="ECO:0000313" key="11">
    <source>
        <dbReference type="EMBL" id="QGU32870.1"/>
    </source>
</evidence>
<proteinExistence type="inferred from homology"/>
<dbReference type="PROSITE" id="PS00599">
    <property type="entry name" value="AA_TRANSFER_CLASS_2"/>
    <property type="match status" value="1"/>
</dbReference>
<dbReference type="AlphaFoldDB" id="A0A6I6EFA4"/>
<keyword evidence="5 9" id="KW-0032">Aminotransferase</keyword>
<dbReference type="PANTHER" id="PTHR43643:SF3">
    <property type="entry name" value="HISTIDINOL-PHOSPHATE AMINOTRANSFERASE"/>
    <property type="match status" value="1"/>
</dbReference>
<keyword evidence="9" id="KW-0028">Amino-acid biosynthesis</keyword>
<comment type="pathway">
    <text evidence="2 9">Amino-acid biosynthesis; L-histidine biosynthesis; L-histidine from 5-phospho-alpha-D-ribose 1-diphosphate: step 7/9.</text>
</comment>
<dbReference type="GO" id="GO:0030170">
    <property type="term" value="F:pyridoxal phosphate binding"/>
    <property type="evidence" value="ECO:0007669"/>
    <property type="project" value="InterPro"/>
</dbReference>
<gene>
    <name evidence="9" type="primary">hisC</name>
    <name evidence="11" type="ORF">E6P07_07675</name>
</gene>
<dbReference type="OrthoDB" id="9813612at2"/>
<feature type="modified residue" description="N6-(pyridoxal phosphate)lysine" evidence="9">
    <location>
        <position position="231"/>
    </location>
</feature>
<dbReference type="InterPro" id="IPR001917">
    <property type="entry name" value="Aminotrans_II_pyridoxalP_BS"/>
</dbReference>
<dbReference type="Gene3D" id="3.40.640.10">
    <property type="entry name" value="Type I PLP-dependent aspartate aminotransferase-like (Major domain)"/>
    <property type="match status" value="1"/>
</dbReference>
<dbReference type="KEGG" id="ttp:E6P07_07675"/>
<evidence type="ECO:0000256" key="4">
    <source>
        <dbReference type="ARBA" id="ARBA00011738"/>
    </source>
</evidence>
<keyword evidence="7 9" id="KW-0663">Pyridoxal phosphate</keyword>
<evidence type="ECO:0000256" key="7">
    <source>
        <dbReference type="ARBA" id="ARBA00022898"/>
    </source>
</evidence>
<sequence>MHQADNPFQSLAAPWIAGLTPYVPGKPISELERELGISDSIKLASNENPLGPGVRARAAIETALAELGRYPDGGGFALRRALAEHHGLSPAAVTIGNGSNDVLDLIARVFLQPGAESVFSEYAFAVYSIATQSVGAKARVARARDYGHDLEAMARLVTDRTRVVWIANPNNPTGTWLAAAPLKSFIGALPKTCLVVVDEAYTEYVSEPDFPDATHWIETFPNLIVTRTFSKAYGLAALRVGYALSDPRIAELLNRVRQPFNVNALAQAAAIAAINDPEHIRASVELNRAGMKQLTTAFERLGLAYIPSVGNFVTVDCGRPATPINEALLKRGVIVRPLGNYGMPNHLRISIGLESENARFIAAFEDVLAS</sequence>
<comment type="cofactor">
    <cofactor evidence="1 9">
        <name>pyridoxal 5'-phosphate</name>
        <dbReference type="ChEBI" id="CHEBI:597326"/>
    </cofactor>
</comment>
<evidence type="ECO:0000256" key="9">
    <source>
        <dbReference type="HAMAP-Rule" id="MF_01023"/>
    </source>
</evidence>
<dbReference type="Pfam" id="PF00155">
    <property type="entry name" value="Aminotran_1_2"/>
    <property type="match status" value="1"/>
</dbReference>
<comment type="subunit">
    <text evidence="4 9">Homodimer.</text>
</comment>
<evidence type="ECO:0000256" key="2">
    <source>
        <dbReference type="ARBA" id="ARBA00005011"/>
    </source>
</evidence>
<dbReference type="InterPro" id="IPR015421">
    <property type="entry name" value="PyrdxlP-dep_Trfase_major"/>
</dbReference>
<evidence type="ECO:0000256" key="1">
    <source>
        <dbReference type="ARBA" id="ARBA00001933"/>
    </source>
</evidence>
<dbReference type="RefSeq" id="WP_153975064.1">
    <property type="nucleotide sequence ID" value="NZ_CP039268.1"/>
</dbReference>
<dbReference type="GO" id="GO:0000105">
    <property type="term" value="P:L-histidine biosynthetic process"/>
    <property type="evidence" value="ECO:0007669"/>
    <property type="project" value="UniProtKB-UniRule"/>
</dbReference>
<dbReference type="InterPro" id="IPR004839">
    <property type="entry name" value="Aminotransferase_I/II_large"/>
</dbReference>
<name>A0A6I6EFA4_THETI</name>
<comment type="similarity">
    <text evidence="3 9">Belongs to the class-II pyridoxal-phosphate-dependent aminotransferase family. Histidinol-phosphate aminotransferase subfamily.</text>
</comment>
<dbReference type="InterPro" id="IPR005861">
    <property type="entry name" value="HisP_aminotrans"/>
</dbReference>
<evidence type="ECO:0000256" key="3">
    <source>
        <dbReference type="ARBA" id="ARBA00007970"/>
    </source>
</evidence>
<comment type="catalytic activity">
    <reaction evidence="8 9">
        <text>L-histidinol phosphate + 2-oxoglutarate = 3-(imidazol-4-yl)-2-oxopropyl phosphate + L-glutamate</text>
        <dbReference type="Rhea" id="RHEA:23744"/>
        <dbReference type="ChEBI" id="CHEBI:16810"/>
        <dbReference type="ChEBI" id="CHEBI:29985"/>
        <dbReference type="ChEBI" id="CHEBI:57766"/>
        <dbReference type="ChEBI" id="CHEBI:57980"/>
        <dbReference type="EC" id="2.6.1.9"/>
    </reaction>
</comment>
<dbReference type="GO" id="GO:0004400">
    <property type="term" value="F:histidinol-phosphate transaminase activity"/>
    <property type="evidence" value="ECO:0007669"/>
    <property type="project" value="UniProtKB-UniRule"/>
</dbReference>
<dbReference type="CDD" id="cd00609">
    <property type="entry name" value="AAT_like"/>
    <property type="match status" value="1"/>
</dbReference>
<keyword evidence="6 9" id="KW-0808">Transferase</keyword>
<dbReference type="PANTHER" id="PTHR43643">
    <property type="entry name" value="HISTIDINOL-PHOSPHATE AMINOTRANSFERASE 2"/>
    <property type="match status" value="1"/>
</dbReference>